<gene>
    <name evidence="1" type="ORF">V6257_15470</name>
</gene>
<dbReference type="Gene3D" id="2.60.40.10">
    <property type="entry name" value="Immunoglobulins"/>
    <property type="match status" value="1"/>
</dbReference>
<organism evidence="1 2">
    <name type="scientific">Pseudoalteromonas issachenkonii</name>
    <dbReference type="NCBI Taxonomy" id="152297"/>
    <lineage>
        <taxon>Bacteria</taxon>
        <taxon>Pseudomonadati</taxon>
        <taxon>Pseudomonadota</taxon>
        <taxon>Gammaproteobacteria</taxon>
        <taxon>Alteromonadales</taxon>
        <taxon>Pseudoalteromonadaceae</taxon>
        <taxon>Pseudoalteromonas</taxon>
    </lineage>
</organism>
<feature type="non-terminal residue" evidence="1">
    <location>
        <position position="1"/>
    </location>
</feature>
<dbReference type="Proteomes" id="UP001371391">
    <property type="component" value="Unassembled WGS sequence"/>
</dbReference>
<reference evidence="1 2" key="1">
    <citation type="submission" date="2024-02" db="EMBL/GenBank/DDBJ databases">
        <title>Bacteria isolated from the canopy kelp, Nereocystis luetkeana.</title>
        <authorList>
            <person name="Pfister C.A."/>
            <person name="Younker I.T."/>
            <person name="Light S.H."/>
        </authorList>
    </citation>
    <scope>NUCLEOTIDE SEQUENCE [LARGE SCALE GENOMIC DNA]</scope>
    <source>
        <strain evidence="1 2">TI.1.03</strain>
    </source>
</reference>
<proteinExistence type="predicted"/>
<dbReference type="EMBL" id="JBAKAW010000014">
    <property type="protein sequence ID" value="MEL0656423.1"/>
    <property type="molecule type" value="Genomic_DNA"/>
</dbReference>
<protein>
    <recommendedName>
        <fullName evidence="3">Bacterial Ig-like domain-containing protein</fullName>
    </recommendedName>
</protein>
<sequence length="257" mass="26465">DGVGNSITSSHSASIDLTAPSVSDFEVDYLLASITGIKLAVIGFHGTTDAEPGTTVTLNNSLLLGISVGNETTTVQSDGSWAFTSVDINLLSLLGNGLIDVRIIFEDEAGNTTTINGEGTEVISVSAADSVSGDTIPESFSEESALGDTNPNEISSNNILSTETIDLGNLSGLSAPEQTVQMSSAESLNINDVIISEDAEQLIALNTLVEDEGSAVGYTPAQSGGSIDAAAPAVDVQNQSEEMIKHLIESSNNQTDI</sequence>
<evidence type="ECO:0008006" key="3">
    <source>
        <dbReference type="Google" id="ProtNLM"/>
    </source>
</evidence>
<keyword evidence="2" id="KW-1185">Reference proteome</keyword>
<comment type="caution">
    <text evidence="1">The sequence shown here is derived from an EMBL/GenBank/DDBJ whole genome shotgun (WGS) entry which is preliminary data.</text>
</comment>
<evidence type="ECO:0000313" key="2">
    <source>
        <dbReference type="Proteomes" id="UP001371391"/>
    </source>
</evidence>
<accession>A0ABU9H3V0</accession>
<evidence type="ECO:0000313" key="1">
    <source>
        <dbReference type="EMBL" id="MEL0656423.1"/>
    </source>
</evidence>
<name>A0ABU9H3V0_9GAMM</name>
<dbReference type="InterPro" id="IPR013783">
    <property type="entry name" value="Ig-like_fold"/>
</dbReference>